<dbReference type="GO" id="GO:0016780">
    <property type="term" value="F:phosphotransferase activity, for other substituted phosphate groups"/>
    <property type="evidence" value="ECO:0007669"/>
    <property type="project" value="TreeGrafter"/>
</dbReference>
<feature type="domain" description="Bacterial sugar transferase" evidence="3">
    <location>
        <begin position="46"/>
        <end position="241"/>
    </location>
</feature>
<comment type="similarity">
    <text evidence="1">Belongs to the bacterial sugar transferase family.</text>
</comment>
<dbReference type="EMBL" id="OANS01000007">
    <property type="protein sequence ID" value="SNX29609.1"/>
    <property type="molecule type" value="Genomic_DNA"/>
</dbReference>
<dbReference type="Proteomes" id="UP000218069">
    <property type="component" value="Unassembled WGS sequence"/>
</dbReference>
<evidence type="ECO:0000313" key="5">
    <source>
        <dbReference type="Proteomes" id="UP000218069"/>
    </source>
</evidence>
<name>A0A240E2F5_9BURK</name>
<protein>
    <submittedName>
        <fullName evidence="4">Sugar transferase involved in LPS biosynthesis (Colanic, teichoic acid)</fullName>
    </submittedName>
</protein>
<accession>A0A240E2F5</accession>
<keyword evidence="2" id="KW-0812">Transmembrane</keyword>
<dbReference type="InterPro" id="IPR003362">
    <property type="entry name" value="Bact_transf"/>
</dbReference>
<dbReference type="AlphaFoldDB" id="A0A240E2F5"/>
<keyword evidence="2" id="KW-1133">Transmembrane helix</keyword>
<keyword evidence="4" id="KW-0808">Transferase</keyword>
<dbReference type="Pfam" id="PF02397">
    <property type="entry name" value="Bac_transf"/>
    <property type="match status" value="1"/>
</dbReference>
<keyword evidence="2" id="KW-0472">Membrane</keyword>
<dbReference type="RefSeq" id="WP_207760270.1">
    <property type="nucleotide sequence ID" value="NZ_OANS01000007.1"/>
</dbReference>
<reference evidence="5" key="1">
    <citation type="submission" date="2017-08" db="EMBL/GenBank/DDBJ databases">
        <authorList>
            <person name="Varghese N."/>
            <person name="Submissions S."/>
        </authorList>
    </citation>
    <scope>NUCLEOTIDE SEQUENCE [LARGE SCALE GENOMIC DNA]</scope>
    <source>
        <strain evidence="5">AP-Melu-1000-B4</strain>
    </source>
</reference>
<feature type="transmembrane region" description="Helical" evidence="2">
    <location>
        <begin position="52"/>
        <end position="79"/>
    </location>
</feature>
<dbReference type="PANTHER" id="PTHR30576">
    <property type="entry name" value="COLANIC BIOSYNTHESIS UDP-GLUCOSE LIPID CARRIER TRANSFERASE"/>
    <property type="match status" value="1"/>
</dbReference>
<evidence type="ECO:0000259" key="3">
    <source>
        <dbReference type="Pfam" id="PF02397"/>
    </source>
</evidence>
<evidence type="ECO:0000256" key="2">
    <source>
        <dbReference type="SAM" id="Phobius"/>
    </source>
</evidence>
<proteinExistence type="inferred from homology"/>
<evidence type="ECO:0000256" key="1">
    <source>
        <dbReference type="ARBA" id="ARBA00006464"/>
    </source>
</evidence>
<dbReference type="PANTHER" id="PTHR30576:SF0">
    <property type="entry name" value="UNDECAPRENYL-PHOSPHATE N-ACETYLGALACTOSAMINYL 1-PHOSPHATE TRANSFERASE-RELATED"/>
    <property type="match status" value="1"/>
</dbReference>
<keyword evidence="5" id="KW-1185">Reference proteome</keyword>
<sequence>MKGMNLVKTEQEPLEAFPYKPPTAEILEKYPHIFKLKETLPPRFFKVLFDKVVALIFLIISAPILLLLKLAFLIEGWFIPQNAGPMFFYYNGVSAGKIIPKYKIRLIKTEYIEPEGARRHDWIAYSAEWTPDSRTYVGQFVKKFYLDELPQFWSVLKGDMSIVGPRPLSVLHYERDRAQGNVTRFLLRGGLLGLGHINKGTSEMGNPVYEYEYVDQYLKRSSFGLLRLDLWVIWKGALVIVKGGGH</sequence>
<organism evidence="4 5">
    <name type="scientific">Polynucleobacter meluiroseus</name>
    <dbReference type="NCBI Taxonomy" id="1938814"/>
    <lineage>
        <taxon>Bacteria</taxon>
        <taxon>Pseudomonadati</taxon>
        <taxon>Pseudomonadota</taxon>
        <taxon>Betaproteobacteria</taxon>
        <taxon>Burkholderiales</taxon>
        <taxon>Burkholderiaceae</taxon>
        <taxon>Polynucleobacter</taxon>
    </lineage>
</organism>
<evidence type="ECO:0000313" key="4">
    <source>
        <dbReference type="EMBL" id="SNX29609.1"/>
    </source>
</evidence>
<gene>
    <name evidence="4" type="ORF">SAMN06295945_1989</name>
</gene>